<name>A0A0F9A0G2_9ZZZZ</name>
<dbReference type="EMBL" id="LAZR01060429">
    <property type="protein sequence ID" value="KKK65686.1"/>
    <property type="molecule type" value="Genomic_DNA"/>
</dbReference>
<proteinExistence type="predicted"/>
<sequence length="163" mass="19063">MFGSDSHKTFKQYLFECYKSGDSVKSIAKTIGKSISTVYKYIQVEMDKIRYPILKAEMKIALNQGNLKYLIEILNYKDICIIKRNFKLSGTNKESKIQAILDYFKDFSILKIFPEELTKLKIKIAFRKRAKETHPDLNKKVGKCGKDFQEVHRVYTNLVKIYA</sequence>
<evidence type="ECO:0000259" key="1">
    <source>
        <dbReference type="Pfam" id="PF00226"/>
    </source>
</evidence>
<organism evidence="2">
    <name type="scientific">marine sediment metagenome</name>
    <dbReference type="NCBI Taxonomy" id="412755"/>
    <lineage>
        <taxon>unclassified sequences</taxon>
        <taxon>metagenomes</taxon>
        <taxon>ecological metagenomes</taxon>
    </lineage>
</organism>
<dbReference type="SUPFAM" id="SSF46565">
    <property type="entry name" value="Chaperone J-domain"/>
    <property type="match status" value="1"/>
</dbReference>
<comment type="caution">
    <text evidence="2">The sequence shown here is derived from an EMBL/GenBank/DDBJ whole genome shotgun (WGS) entry which is preliminary data.</text>
</comment>
<dbReference type="InterPro" id="IPR036869">
    <property type="entry name" value="J_dom_sf"/>
</dbReference>
<evidence type="ECO:0000313" key="2">
    <source>
        <dbReference type="EMBL" id="KKK65686.1"/>
    </source>
</evidence>
<dbReference type="AlphaFoldDB" id="A0A0F9A0G2"/>
<protein>
    <recommendedName>
        <fullName evidence="1">J domain-containing protein</fullName>
    </recommendedName>
</protein>
<gene>
    <name evidence="2" type="ORF">LCGC14_2971660</name>
</gene>
<feature type="domain" description="J" evidence="1">
    <location>
        <begin position="108"/>
        <end position="158"/>
    </location>
</feature>
<dbReference type="CDD" id="cd06257">
    <property type="entry name" value="DnaJ"/>
    <property type="match status" value="1"/>
</dbReference>
<reference evidence="2" key="1">
    <citation type="journal article" date="2015" name="Nature">
        <title>Complex archaea that bridge the gap between prokaryotes and eukaryotes.</title>
        <authorList>
            <person name="Spang A."/>
            <person name="Saw J.H."/>
            <person name="Jorgensen S.L."/>
            <person name="Zaremba-Niedzwiedzka K."/>
            <person name="Martijn J."/>
            <person name="Lind A.E."/>
            <person name="van Eijk R."/>
            <person name="Schleper C."/>
            <person name="Guy L."/>
            <person name="Ettema T.J."/>
        </authorList>
    </citation>
    <scope>NUCLEOTIDE SEQUENCE</scope>
</reference>
<accession>A0A0F9A0G2</accession>
<dbReference type="InterPro" id="IPR001623">
    <property type="entry name" value="DnaJ_domain"/>
</dbReference>
<dbReference type="Gene3D" id="1.10.287.110">
    <property type="entry name" value="DnaJ domain"/>
    <property type="match status" value="1"/>
</dbReference>
<dbReference type="Pfam" id="PF00226">
    <property type="entry name" value="DnaJ"/>
    <property type="match status" value="1"/>
</dbReference>